<reference evidence="2 3" key="1">
    <citation type="submission" date="2019-04" db="EMBL/GenBank/DDBJ databases">
        <title>Friends and foes A comparative genomics study of 23 Aspergillus species from section Flavi.</title>
        <authorList>
            <consortium name="DOE Joint Genome Institute"/>
            <person name="Kjaerbolling I."/>
            <person name="Vesth T."/>
            <person name="Frisvad J.C."/>
            <person name="Nybo J.L."/>
            <person name="Theobald S."/>
            <person name="Kildgaard S."/>
            <person name="Isbrandt T."/>
            <person name="Kuo A."/>
            <person name="Sato A."/>
            <person name="Lyhne E.K."/>
            <person name="Kogle M.E."/>
            <person name="Wiebenga A."/>
            <person name="Kun R.S."/>
            <person name="Lubbers R.J."/>
            <person name="Makela M.R."/>
            <person name="Barry K."/>
            <person name="Chovatia M."/>
            <person name="Clum A."/>
            <person name="Daum C."/>
            <person name="Haridas S."/>
            <person name="He G."/>
            <person name="LaButti K."/>
            <person name="Lipzen A."/>
            <person name="Mondo S."/>
            <person name="Riley R."/>
            <person name="Salamov A."/>
            <person name="Simmons B.A."/>
            <person name="Magnuson J.K."/>
            <person name="Henrissat B."/>
            <person name="Mortensen U.H."/>
            <person name="Larsen T.O."/>
            <person name="Devries R.P."/>
            <person name="Grigoriev I.V."/>
            <person name="Machida M."/>
            <person name="Baker S.E."/>
            <person name="Andersen M.R."/>
        </authorList>
    </citation>
    <scope>NUCLEOTIDE SEQUENCE [LARGE SCALE GENOMIC DNA]</scope>
    <source>
        <strain evidence="2 3">CBS 151.66</strain>
    </source>
</reference>
<evidence type="ECO:0000313" key="2">
    <source>
        <dbReference type="EMBL" id="KAB8070333.1"/>
    </source>
</evidence>
<accession>A0A5N5WPA9</accession>
<protein>
    <submittedName>
        <fullName evidence="2">Thioredoxin-like protein</fullName>
    </submittedName>
</protein>
<dbReference type="PANTHER" id="PTHR13887:SF41">
    <property type="entry name" value="THIOREDOXIN SUPERFAMILY PROTEIN"/>
    <property type="match status" value="1"/>
</dbReference>
<dbReference type="Gene3D" id="3.40.30.10">
    <property type="entry name" value="Glutaredoxin"/>
    <property type="match status" value="1"/>
</dbReference>
<evidence type="ECO:0000259" key="1">
    <source>
        <dbReference type="Pfam" id="PF01323"/>
    </source>
</evidence>
<dbReference type="Pfam" id="PF01323">
    <property type="entry name" value="DSBA"/>
    <property type="match status" value="1"/>
</dbReference>
<dbReference type="OrthoDB" id="1930760at2759"/>
<dbReference type="InterPro" id="IPR001853">
    <property type="entry name" value="DSBA-like_thioredoxin_dom"/>
</dbReference>
<feature type="domain" description="DSBA-like thioredoxin" evidence="1">
    <location>
        <begin position="6"/>
        <end position="212"/>
    </location>
</feature>
<organism evidence="2 3">
    <name type="scientific">Aspergillus leporis</name>
    <dbReference type="NCBI Taxonomy" id="41062"/>
    <lineage>
        <taxon>Eukaryota</taxon>
        <taxon>Fungi</taxon>
        <taxon>Dikarya</taxon>
        <taxon>Ascomycota</taxon>
        <taxon>Pezizomycotina</taxon>
        <taxon>Eurotiomycetes</taxon>
        <taxon>Eurotiomycetidae</taxon>
        <taxon>Eurotiales</taxon>
        <taxon>Aspergillaceae</taxon>
        <taxon>Aspergillus</taxon>
        <taxon>Aspergillus subgen. Circumdati</taxon>
    </lineage>
</organism>
<gene>
    <name evidence="2" type="ORF">BDV29DRAFT_181051</name>
</gene>
<sequence>MTVIEIEVVFDFVCAWCYIGKRKLDKAIALYQKVYPGGRYDTISIKWIPYYLNYNPHPHSVPKSELVDERLKDMKPEQREALFKRMDQIGRSIGICFNGEGLIGPDTRDAHRLVYLSRCKPQDVQNELVEKILEAYHEQEKDISSMEVLKEIAVDVGLNVVEVEEWLKSNMAADIVDEEARRNKEELNNTGVPRYIIQGEYQLDGANDPSEFMEIFGKIKKDKYQI</sequence>
<dbReference type="SUPFAM" id="SSF52833">
    <property type="entry name" value="Thioredoxin-like"/>
    <property type="match status" value="1"/>
</dbReference>
<dbReference type="AlphaFoldDB" id="A0A5N5WPA9"/>
<keyword evidence="3" id="KW-1185">Reference proteome</keyword>
<dbReference type="CDD" id="cd03024">
    <property type="entry name" value="DsbA_FrnE"/>
    <property type="match status" value="1"/>
</dbReference>
<dbReference type="InterPro" id="IPR036249">
    <property type="entry name" value="Thioredoxin-like_sf"/>
</dbReference>
<evidence type="ECO:0000313" key="3">
    <source>
        <dbReference type="Proteomes" id="UP000326565"/>
    </source>
</evidence>
<dbReference type="PANTHER" id="PTHR13887">
    <property type="entry name" value="GLUTATHIONE S-TRANSFERASE KAPPA"/>
    <property type="match status" value="1"/>
</dbReference>
<proteinExistence type="predicted"/>
<dbReference type="GO" id="GO:0016491">
    <property type="term" value="F:oxidoreductase activity"/>
    <property type="evidence" value="ECO:0007669"/>
    <property type="project" value="InterPro"/>
</dbReference>
<dbReference type="Proteomes" id="UP000326565">
    <property type="component" value="Unassembled WGS sequence"/>
</dbReference>
<dbReference type="EMBL" id="ML732306">
    <property type="protein sequence ID" value="KAB8070333.1"/>
    <property type="molecule type" value="Genomic_DNA"/>
</dbReference>
<name>A0A5N5WPA9_9EURO</name>